<sequence length="594" mass="63602">MSKFNERHTSFSWDARPLRQSTSIRIGTLYIAIALSVVLMALPVSATNCSNDVQTSWFNWFGITPSENLTWSNCYDTFQCARLSVPLDYSQPNGEKAAIAMLKLSAKVAPGNSTYRGPILINPGGPGGSGVSTVLSTGVQLQTILGDEFDILGFDPRGVNFTTPSLNIFQTKSEQAAWNTDHVVVLNATVDALGYQYARSQIIGQFADNRTRHSAEHIGTPTVARDMLSIVKAHGMDKLQYWGFSYGSVLGATFAAMFPENVGRLAIDGVADSDAYYAAQYAGDIAMADDALLNLYDACVAAGPTACPLHDTSSALIKKRVDQLLESLKTTPIPYYNPATNEYAVIDFSFTKTFMRLALYQLHSDGSALVAALAELEKGNPEPIFLFGGGVDQKDQLACDCSSTSPFLPSTAGLEVTAASGCGDATVVNATVSDLKAELQAESNISSFEDVWDALRVFCAGWKVQSTDKFTGNFSVAGAYNTSFPLLVIGNTIDPATPLTSAQKMSRAFKGSVLLTQNSAGHTSLSATSLCTATNVRNYFRNGTLPANGTVCQTESSIFGGATSASRRAVNPEDSEILHAVQGLQEKYFIHTGF</sequence>
<gene>
    <name evidence="6" type="ORF">BD410DRAFT_797094</name>
</gene>
<dbReference type="AlphaFoldDB" id="A0A4Y7PGH9"/>
<name>A0A4Y7PGH9_9AGAM</name>
<dbReference type="InterPro" id="IPR051601">
    <property type="entry name" value="Serine_prot/Carboxylest_S33"/>
</dbReference>
<accession>A0A4Y7PGH9</accession>
<feature type="transmembrane region" description="Helical" evidence="3">
    <location>
        <begin position="26"/>
        <end position="46"/>
    </location>
</feature>
<organism evidence="6 7">
    <name type="scientific">Rickenella mellea</name>
    <dbReference type="NCBI Taxonomy" id="50990"/>
    <lineage>
        <taxon>Eukaryota</taxon>
        <taxon>Fungi</taxon>
        <taxon>Dikarya</taxon>
        <taxon>Basidiomycota</taxon>
        <taxon>Agaricomycotina</taxon>
        <taxon>Agaricomycetes</taxon>
        <taxon>Hymenochaetales</taxon>
        <taxon>Rickenellaceae</taxon>
        <taxon>Rickenella</taxon>
    </lineage>
</organism>
<dbReference type="Pfam" id="PF00561">
    <property type="entry name" value="Abhydrolase_1"/>
    <property type="match status" value="1"/>
</dbReference>
<dbReference type="Pfam" id="PF08386">
    <property type="entry name" value="Abhydrolase_4"/>
    <property type="match status" value="1"/>
</dbReference>
<keyword evidence="3" id="KW-0812">Transmembrane</keyword>
<dbReference type="EMBL" id="ML170326">
    <property type="protein sequence ID" value="TDL14554.1"/>
    <property type="molecule type" value="Genomic_DNA"/>
</dbReference>
<dbReference type="VEuPathDB" id="FungiDB:BD410DRAFT_797094"/>
<dbReference type="InterPro" id="IPR013595">
    <property type="entry name" value="Pept_S33_TAP-like_C"/>
</dbReference>
<dbReference type="SUPFAM" id="SSF53474">
    <property type="entry name" value="alpha/beta-Hydrolases"/>
    <property type="match status" value="1"/>
</dbReference>
<keyword evidence="2" id="KW-0378">Hydrolase</keyword>
<evidence type="ECO:0000313" key="6">
    <source>
        <dbReference type="EMBL" id="TDL14554.1"/>
    </source>
</evidence>
<reference evidence="6 7" key="1">
    <citation type="submission" date="2018-06" db="EMBL/GenBank/DDBJ databases">
        <title>A transcriptomic atlas of mushroom development highlights an independent origin of complex multicellularity.</title>
        <authorList>
            <consortium name="DOE Joint Genome Institute"/>
            <person name="Krizsan K."/>
            <person name="Almasi E."/>
            <person name="Merenyi Z."/>
            <person name="Sahu N."/>
            <person name="Viragh M."/>
            <person name="Koszo T."/>
            <person name="Mondo S."/>
            <person name="Kiss B."/>
            <person name="Balint B."/>
            <person name="Kues U."/>
            <person name="Barry K."/>
            <person name="Hegedus J.C."/>
            <person name="Henrissat B."/>
            <person name="Johnson J."/>
            <person name="Lipzen A."/>
            <person name="Ohm R."/>
            <person name="Nagy I."/>
            <person name="Pangilinan J."/>
            <person name="Yan J."/>
            <person name="Xiong Y."/>
            <person name="Grigoriev I.V."/>
            <person name="Hibbett D.S."/>
            <person name="Nagy L.G."/>
        </authorList>
    </citation>
    <scope>NUCLEOTIDE SEQUENCE [LARGE SCALE GENOMIC DNA]</scope>
    <source>
        <strain evidence="6 7">SZMC22713</strain>
    </source>
</reference>
<dbReference type="PANTHER" id="PTHR43248">
    <property type="entry name" value="2-SUCCINYL-6-HYDROXY-2,4-CYCLOHEXADIENE-1-CARBOXYLATE SYNTHASE"/>
    <property type="match status" value="1"/>
</dbReference>
<evidence type="ECO:0000256" key="1">
    <source>
        <dbReference type="ARBA" id="ARBA00010088"/>
    </source>
</evidence>
<evidence type="ECO:0000256" key="3">
    <source>
        <dbReference type="SAM" id="Phobius"/>
    </source>
</evidence>
<dbReference type="InterPro" id="IPR000073">
    <property type="entry name" value="AB_hydrolase_1"/>
</dbReference>
<keyword evidence="3" id="KW-0472">Membrane</keyword>
<keyword evidence="3" id="KW-1133">Transmembrane helix</keyword>
<evidence type="ECO:0000313" key="7">
    <source>
        <dbReference type="Proteomes" id="UP000294933"/>
    </source>
</evidence>
<evidence type="ECO:0000259" key="5">
    <source>
        <dbReference type="Pfam" id="PF08386"/>
    </source>
</evidence>
<dbReference type="OrthoDB" id="425534at2759"/>
<evidence type="ECO:0000259" key="4">
    <source>
        <dbReference type="Pfam" id="PF00561"/>
    </source>
</evidence>
<evidence type="ECO:0000256" key="2">
    <source>
        <dbReference type="ARBA" id="ARBA00022801"/>
    </source>
</evidence>
<feature type="domain" description="AB hydrolase-1" evidence="4">
    <location>
        <begin position="118"/>
        <end position="272"/>
    </location>
</feature>
<comment type="similarity">
    <text evidence="1">Belongs to the peptidase S33 family.</text>
</comment>
<dbReference type="InterPro" id="IPR029058">
    <property type="entry name" value="AB_hydrolase_fold"/>
</dbReference>
<feature type="domain" description="Peptidase S33 tripeptidyl aminopeptidase-like C-terminal" evidence="5">
    <location>
        <begin position="448"/>
        <end position="552"/>
    </location>
</feature>
<dbReference type="STRING" id="50990.A0A4Y7PGH9"/>
<dbReference type="Gene3D" id="3.40.50.1820">
    <property type="entry name" value="alpha/beta hydrolase"/>
    <property type="match status" value="1"/>
</dbReference>
<protein>
    <submittedName>
        <fullName evidence="6">Uncharacterized protein</fullName>
    </submittedName>
</protein>
<dbReference type="PANTHER" id="PTHR43248:SF25">
    <property type="entry name" value="AB HYDROLASE-1 DOMAIN-CONTAINING PROTEIN-RELATED"/>
    <property type="match status" value="1"/>
</dbReference>
<dbReference type="GO" id="GO:0016787">
    <property type="term" value="F:hydrolase activity"/>
    <property type="evidence" value="ECO:0007669"/>
    <property type="project" value="UniProtKB-KW"/>
</dbReference>
<dbReference type="Proteomes" id="UP000294933">
    <property type="component" value="Unassembled WGS sequence"/>
</dbReference>
<keyword evidence="7" id="KW-1185">Reference proteome</keyword>
<proteinExistence type="inferred from homology"/>